<accession>A0ABS3BFM1</accession>
<organism evidence="9 10">
    <name type="scientific">Marinobacter daepoensis</name>
    <dbReference type="NCBI Taxonomy" id="262077"/>
    <lineage>
        <taxon>Bacteria</taxon>
        <taxon>Pseudomonadati</taxon>
        <taxon>Pseudomonadota</taxon>
        <taxon>Gammaproteobacteria</taxon>
        <taxon>Pseudomonadales</taxon>
        <taxon>Marinobacteraceae</taxon>
        <taxon>Marinobacter</taxon>
    </lineage>
</organism>
<dbReference type="SUPFAM" id="SSF55874">
    <property type="entry name" value="ATPase domain of HSP90 chaperone/DNA topoisomerase II/histidine kinase"/>
    <property type="match status" value="1"/>
</dbReference>
<evidence type="ECO:0000256" key="1">
    <source>
        <dbReference type="ARBA" id="ARBA00000085"/>
    </source>
</evidence>
<keyword evidence="3" id="KW-0597">Phosphoprotein</keyword>
<reference evidence="9 10" key="1">
    <citation type="submission" date="2021-02" db="EMBL/GenBank/DDBJ databases">
        <title>PHA producing bacteria isolated from coastal sediment in Guangdong, Shenzhen.</title>
        <authorList>
            <person name="Zheng W."/>
            <person name="Yu S."/>
            <person name="Huang Y."/>
        </authorList>
    </citation>
    <scope>NUCLEOTIDE SEQUENCE [LARGE SCALE GENOMIC DNA]</scope>
    <source>
        <strain evidence="9 10">TN21-5</strain>
    </source>
</reference>
<evidence type="ECO:0000313" key="9">
    <source>
        <dbReference type="EMBL" id="MBN7769671.1"/>
    </source>
</evidence>
<dbReference type="PANTHER" id="PTHR43047">
    <property type="entry name" value="TWO-COMPONENT HISTIDINE PROTEIN KINASE"/>
    <property type="match status" value="1"/>
</dbReference>
<feature type="transmembrane region" description="Helical" evidence="6">
    <location>
        <begin position="222"/>
        <end position="238"/>
    </location>
</feature>
<feature type="transmembrane region" description="Helical" evidence="6">
    <location>
        <begin position="313"/>
        <end position="333"/>
    </location>
</feature>
<dbReference type="SMART" id="SM00387">
    <property type="entry name" value="HATPase_c"/>
    <property type="match status" value="1"/>
</dbReference>
<keyword evidence="6" id="KW-0472">Membrane</keyword>
<dbReference type="SMART" id="SM00388">
    <property type="entry name" value="HisKA"/>
    <property type="match status" value="1"/>
</dbReference>
<dbReference type="InterPro" id="IPR003661">
    <property type="entry name" value="HisK_dim/P_dom"/>
</dbReference>
<feature type="transmembrane region" description="Helical" evidence="6">
    <location>
        <begin position="345"/>
        <end position="366"/>
    </location>
</feature>
<dbReference type="InterPro" id="IPR036097">
    <property type="entry name" value="HisK_dim/P_sf"/>
</dbReference>
<evidence type="ECO:0000256" key="5">
    <source>
        <dbReference type="ARBA" id="ARBA00022777"/>
    </source>
</evidence>
<keyword evidence="7" id="KW-0732">Signal</keyword>
<protein>
    <recommendedName>
        <fullName evidence="2">histidine kinase</fullName>
        <ecNumber evidence="2">2.7.13.3</ecNumber>
    </recommendedName>
</protein>
<keyword evidence="4" id="KW-0808">Transferase</keyword>
<dbReference type="InterPro" id="IPR036890">
    <property type="entry name" value="HATPase_C_sf"/>
</dbReference>
<evidence type="ECO:0000256" key="4">
    <source>
        <dbReference type="ARBA" id="ARBA00022679"/>
    </source>
</evidence>
<dbReference type="CDD" id="cd00082">
    <property type="entry name" value="HisKA"/>
    <property type="match status" value="1"/>
</dbReference>
<dbReference type="EC" id="2.7.13.3" evidence="2"/>
<dbReference type="Gene3D" id="3.30.565.10">
    <property type="entry name" value="Histidine kinase-like ATPase, C-terminal domain"/>
    <property type="match status" value="1"/>
</dbReference>
<feature type="signal peptide" evidence="7">
    <location>
        <begin position="1"/>
        <end position="29"/>
    </location>
</feature>
<dbReference type="Pfam" id="PF00512">
    <property type="entry name" value="HisKA"/>
    <property type="match status" value="1"/>
</dbReference>
<dbReference type="PROSITE" id="PS50109">
    <property type="entry name" value="HIS_KIN"/>
    <property type="match status" value="1"/>
</dbReference>
<dbReference type="EMBL" id="JAFKDB010000008">
    <property type="protein sequence ID" value="MBN7769671.1"/>
    <property type="molecule type" value="Genomic_DNA"/>
</dbReference>
<keyword evidence="6" id="KW-0812">Transmembrane</keyword>
<dbReference type="PRINTS" id="PR00344">
    <property type="entry name" value="BCTRLSENSOR"/>
</dbReference>
<name>A0ABS3BFM1_9GAMM</name>
<proteinExistence type="predicted"/>
<evidence type="ECO:0000256" key="7">
    <source>
        <dbReference type="SAM" id="SignalP"/>
    </source>
</evidence>
<feature type="domain" description="Histidine kinase" evidence="8">
    <location>
        <begin position="446"/>
        <end position="660"/>
    </location>
</feature>
<feature type="chain" id="PRO_5046309030" description="histidine kinase" evidence="7">
    <location>
        <begin position="30"/>
        <end position="667"/>
    </location>
</feature>
<gene>
    <name evidence="9" type="ORF">JYP53_07135</name>
</gene>
<keyword evidence="5" id="KW-0418">Kinase</keyword>
<evidence type="ECO:0000259" key="8">
    <source>
        <dbReference type="PROSITE" id="PS50109"/>
    </source>
</evidence>
<dbReference type="SUPFAM" id="SSF47384">
    <property type="entry name" value="Homodimeric domain of signal transducing histidine kinase"/>
    <property type="match status" value="1"/>
</dbReference>
<dbReference type="Pfam" id="PF07696">
    <property type="entry name" value="7TMR-DISMED2"/>
    <property type="match status" value="1"/>
</dbReference>
<dbReference type="InterPro" id="IPR005467">
    <property type="entry name" value="His_kinase_dom"/>
</dbReference>
<comment type="catalytic activity">
    <reaction evidence="1">
        <text>ATP + protein L-histidine = ADP + protein N-phospho-L-histidine.</text>
        <dbReference type="EC" id="2.7.13.3"/>
    </reaction>
</comment>
<keyword evidence="6" id="KW-1133">Transmembrane helix</keyword>
<dbReference type="Pfam" id="PF02518">
    <property type="entry name" value="HATPase_c"/>
    <property type="match status" value="1"/>
</dbReference>
<evidence type="ECO:0000256" key="6">
    <source>
        <dbReference type="SAM" id="Phobius"/>
    </source>
</evidence>
<feature type="transmembrane region" description="Helical" evidence="6">
    <location>
        <begin position="258"/>
        <end position="278"/>
    </location>
</feature>
<keyword evidence="10" id="KW-1185">Reference proteome</keyword>
<evidence type="ECO:0000256" key="2">
    <source>
        <dbReference type="ARBA" id="ARBA00012438"/>
    </source>
</evidence>
<dbReference type="PANTHER" id="PTHR43047:SF72">
    <property type="entry name" value="OSMOSENSING HISTIDINE PROTEIN KINASE SLN1"/>
    <property type="match status" value="1"/>
</dbReference>
<dbReference type="InterPro" id="IPR003594">
    <property type="entry name" value="HATPase_dom"/>
</dbReference>
<evidence type="ECO:0000313" key="10">
    <source>
        <dbReference type="Proteomes" id="UP000664344"/>
    </source>
</evidence>
<feature type="transmembrane region" description="Helical" evidence="6">
    <location>
        <begin position="290"/>
        <end position="307"/>
    </location>
</feature>
<dbReference type="Gene3D" id="2.60.40.2380">
    <property type="match status" value="1"/>
</dbReference>
<dbReference type="InterPro" id="IPR004358">
    <property type="entry name" value="Sig_transdc_His_kin-like_C"/>
</dbReference>
<sequence>MNLRSFPGQRTAAFLMLLIGLLASLPGQTAPQQPWGTQVVDLAMLANGQELLSYMEVRKATHTGENLEEGLNGKPWQKATSNALKAPRQHSVYWLRATFQNSSQRALTQWLVFEPWRLNRLDAYVFSERGELIWKDSTGLEIPQQERSVDNGKTAIPVAMAPGEQQRLLIRVYSDSLPFLSIRNQNPVAYTRQLDANESRHIAFLAGITILLFVLALQLNKTLLITGVWLLVAFIFESEKDGFFSTFLLPGLSDYSANLRVSAWFFTEYLFLVTSVLLLKLPLSRAWRGYLIVAGSATVLMSLLTFVLDGAQIRNLGVIMTAGFAISWLLLVPKALSNPQKGQKVVLSLLATYWAVSAFLLAGYTFNFYYTSAFAAARIYAESAIALALIATYTWQQKHQVAKAQQAVKSQRQRLEMSVKDRTRSLDRALNTAKKENRAKVDFLAQITHDLRAPLSTIIGYTRLRKSTPDAVPMADQVIEDRATYMLTLIDGLVNYARDIAPSQDEVRDIYLTTLIDSLVYQGHILANRNQNIFQLDIETEIPTLIRSNSTQLQRILLNLIENAAKYTQNGSIVLSVAMNVIPGNTPSIVFRVIDTGCGISEEDLKKIYVPFFMTSDSNPGAGLGLPIAFELAKSLGGQLELDSQPGEGTTATCTLPCDLNETREQL</sequence>
<dbReference type="InterPro" id="IPR011622">
    <property type="entry name" value="7TMR_DISM_rcpt_extracell_dom2"/>
</dbReference>
<dbReference type="RefSeq" id="WP_206557095.1">
    <property type="nucleotide sequence ID" value="NZ_JAFKDB010000008.1"/>
</dbReference>
<dbReference type="Gene3D" id="1.10.287.130">
    <property type="match status" value="1"/>
</dbReference>
<evidence type="ECO:0000256" key="3">
    <source>
        <dbReference type="ARBA" id="ARBA00022553"/>
    </source>
</evidence>
<comment type="caution">
    <text evidence="9">The sequence shown here is derived from an EMBL/GenBank/DDBJ whole genome shotgun (WGS) entry which is preliminary data.</text>
</comment>
<dbReference type="Proteomes" id="UP000664344">
    <property type="component" value="Unassembled WGS sequence"/>
</dbReference>